<keyword evidence="1" id="KW-0472">Membrane</keyword>
<dbReference type="EMBL" id="JACGWJ010000026">
    <property type="protein sequence ID" value="KAL0312289.1"/>
    <property type="molecule type" value="Genomic_DNA"/>
</dbReference>
<organism evidence="3">
    <name type="scientific">Sesamum radiatum</name>
    <name type="common">Black benniseed</name>
    <dbReference type="NCBI Taxonomy" id="300843"/>
    <lineage>
        <taxon>Eukaryota</taxon>
        <taxon>Viridiplantae</taxon>
        <taxon>Streptophyta</taxon>
        <taxon>Embryophyta</taxon>
        <taxon>Tracheophyta</taxon>
        <taxon>Spermatophyta</taxon>
        <taxon>Magnoliopsida</taxon>
        <taxon>eudicotyledons</taxon>
        <taxon>Gunneridae</taxon>
        <taxon>Pentapetalae</taxon>
        <taxon>asterids</taxon>
        <taxon>lamiids</taxon>
        <taxon>Lamiales</taxon>
        <taxon>Pedaliaceae</taxon>
        <taxon>Sesamum</taxon>
    </lineage>
</organism>
<gene>
    <name evidence="3" type="ORF">Sradi_5628200</name>
</gene>
<keyword evidence="1" id="KW-0812">Transmembrane</keyword>
<keyword evidence="1" id="KW-1133">Transmembrane helix</keyword>
<dbReference type="AlphaFoldDB" id="A0AAW2L0G5"/>
<accession>A0AAW2L0G5</accession>
<dbReference type="InterPro" id="IPR054722">
    <property type="entry name" value="PolX-like_BBD"/>
</dbReference>
<reference evidence="3" key="2">
    <citation type="journal article" date="2024" name="Plant">
        <title>Genomic evolution and insights into agronomic trait innovations of Sesamum species.</title>
        <authorList>
            <person name="Miao H."/>
            <person name="Wang L."/>
            <person name="Qu L."/>
            <person name="Liu H."/>
            <person name="Sun Y."/>
            <person name="Le M."/>
            <person name="Wang Q."/>
            <person name="Wei S."/>
            <person name="Zheng Y."/>
            <person name="Lin W."/>
            <person name="Duan Y."/>
            <person name="Cao H."/>
            <person name="Xiong S."/>
            <person name="Wang X."/>
            <person name="Wei L."/>
            <person name="Li C."/>
            <person name="Ma Q."/>
            <person name="Ju M."/>
            <person name="Zhao R."/>
            <person name="Li G."/>
            <person name="Mu C."/>
            <person name="Tian Q."/>
            <person name="Mei H."/>
            <person name="Zhang T."/>
            <person name="Gao T."/>
            <person name="Zhang H."/>
        </authorList>
    </citation>
    <scope>NUCLEOTIDE SEQUENCE</scope>
    <source>
        <strain evidence="3">G02</strain>
    </source>
</reference>
<sequence length="341" mass="38406">MSASQQLIQFLVGLNNMYDQARSQILLLEPLPAVMKAFSMLIRMEKQLQVNVSSMELQSGAAYQIRTQGMKKKPFIDKKSLFCEHCQKTGHCKETCFKIHGVPDWYKDLADQRKKVWVVGPFAAVTTAVNEKTSLQIDGANIADIIRTEVRRAMNDEMPMDPLKVNFVHLEEYAGTSMNSVSMISSSWIVDSGATNHICANLQLFSSFTSPKRPITIHLPNGDTQSVSHIGSVKLSQDITLSQVLHIPKFSVNLISVKQLCSDSFFQFRFLNSECILQDPKSEKVVAIGKVVGNLYVLEFPESKNQHYLLLMFLAVQYLVMLLFVIMRFGINDSDMCPTPL</sequence>
<dbReference type="PANTHER" id="PTHR34222:SF99">
    <property type="entry name" value="PROTEIN, PUTATIVE-RELATED"/>
    <property type="match status" value="1"/>
</dbReference>
<dbReference type="Pfam" id="PF22936">
    <property type="entry name" value="Pol_BBD"/>
    <property type="match status" value="1"/>
</dbReference>
<evidence type="ECO:0000256" key="1">
    <source>
        <dbReference type="SAM" id="Phobius"/>
    </source>
</evidence>
<evidence type="ECO:0000259" key="2">
    <source>
        <dbReference type="Pfam" id="PF22936"/>
    </source>
</evidence>
<feature type="domain" description="Retrovirus-related Pol polyprotein from transposon TNT 1-94-like beta-barrel" evidence="2">
    <location>
        <begin position="188"/>
        <end position="262"/>
    </location>
</feature>
<comment type="caution">
    <text evidence="3">The sequence shown here is derived from an EMBL/GenBank/DDBJ whole genome shotgun (WGS) entry which is preliminary data.</text>
</comment>
<dbReference type="PANTHER" id="PTHR34222">
    <property type="entry name" value="GAG_PRE-INTEGRS DOMAIN-CONTAINING PROTEIN"/>
    <property type="match status" value="1"/>
</dbReference>
<name>A0AAW2L0G5_SESRA</name>
<feature type="transmembrane region" description="Helical" evidence="1">
    <location>
        <begin position="308"/>
        <end position="331"/>
    </location>
</feature>
<evidence type="ECO:0000313" key="3">
    <source>
        <dbReference type="EMBL" id="KAL0312289.1"/>
    </source>
</evidence>
<protein>
    <recommendedName>
        <fullName evidence="2">Retrovirus-related Pol polyprotein from transposon TNT 1-94-like beta-barrel domain-containing protein</fullName>
    </recommendedName>
</protein>
<proteinExistence type="predicted"/>
<reference evidence="3" key="1">
    <citation type="submission" date="2020-06" db="EMBL/GenBank/DDBJ databases">
        <authorList>
            <person name="Li T."/>
            <person name="Hu X."/>
            <person name="Zhang T."/>
            <person name="Song X."/>
            <person name="Zhang H."/>
            <person name="Dai N."/>
            <person name="Sheng W."/>
            <person name="Hou X."/>
            <person name="Wei L."/>
        </authorList>
    </citation>
    <scope>NUCLEOTIDE SEQUENCE</scope>
    <source>
        <strain evidence="3">G02</strain>
        <tissue evidence="3">Leaf</tissue>
    </source>
</reference>